<evidence type="ECO:0000256" key="2">
    <source>
        <dbReference type="SAM" id="Phobius"/>
    </source>
</evidence>
<evidence type="ECO:0000313" key="5">
    <source>
        <dbReference type="RefSeq" id="XP_015274007.1"/>
    </source>
</evidence>
<protein>
    <submittedName>
        <fullName evidence="5">Protein KASH5</fullName>
    </submittedName>
</protein>
<keyword evidence="2" id="KW-1133">Transmembrane helix</keyword>
<dbReference type="GeneID" id="107116582"/>
<dbReference type="PANTHER" id="PTHR47300">
    <property type="entry name" value="PROTEIN KASH5"/>
    <property type="match status" value="1"/>
</dbReference>
<keyword evidence="2" id="KW-0812">Transmembrane</keyword>
<sequence>MNSIKDLQQGNKQLAMQNIKLQRTIETAEELNLRLSEEIAELKGKLRGTQQATEQARALANELEDLKFFSKSLEEENSKLHTQGRQLEKEQQCLLIHIDNLQEENRKFLLEKESCKNKIKQLCTEKAQMKSQLCECENLISCKETDLNKKERRTEELTETLDEYQMMVQELKLEVHRLQEQLCHSCGNGEGLPRNSLENVKTCCVQAPVQPLSVEIEESQKEFGEEDGLPSPLYGTLPSFVTHAVAPEECRALTEDLDECTNLPEITGVSSAEFGCEPAPEEQALVLVHHQLVPTGGKKLCNRWLASLTEWFLDVPLGYLLLLILQKLVLLGLLLACVSLLTIVYLVPPYGHHLVWVEPRGNPWPHLQLRHLRPPPV</sequence>
<name>A0ABM1KJX0_GEKJA</name>
<feature type="coiled-coil region" evidence="1">
    <location>
        <begin position="4"/>
        <end position="181"/>
    </location>
</feature>
<keyword evidence="2" id="KW-0472">Membrane</keyword>
<dbReference type="PANTHER" id="PTHR47300:SF1">
    <property type="entry name" value="PROTEIN KASH5"/>
    <property type="match status" value="1"/>
</dbReference>
<keyword evidence="4" id="KW-1185">Reference proteome</keyword>
<dbReference type="Proteomes" id="UP000694871">
    <property type="component" value="Unplaced"/>
</dbReference>
<proteinExistence type="predicted"/>
<evidence type="ECO:0000256" key="1">
    <source>
        <dbReference type="SAM" id="Coils"/>
    </source>
</evidence>
<dbReference type="RefSeq" id="XP_015274007.1">
    <property type="nucleotide sequence ID" value="XM_015418521.1"/>
</dbReference>
<dbReference type="InterPro" id="IPR028168">
    <property type="entry name" value="KASH5_CC"/>
</dbReference>
<dbReference type="Pfam" id="PF14662">
    <property type="entry name" value="KASH_CCD"/>
    <property type="match status" value="1"/>
</dbReference>
<feature type="domain" description="KASH5-like coiled-coil" evidence="3">
    <location>
        <begin position="1"/>
        <end position="182"/>
    </location>
</feature>
<reference evidence="5" key="1">
    <citation type="submission" date="2025-08" db="UniProtKB">
        <authorList>
            <consortium name="RefSeq"/>
        </authorList>
    </citation>
    <scope>IDENTIFICATION</scope>
</reference>
<evidence type="ECO:0000313" key="4">
    <source>
        <dbReference type="Proteomes" id="UP000694871"/>
    </source>
</evidence>
<feature type="transmembrane region" description="Helical" evidence="2">
    <location>
        <begin position="329"/>
        <end position="347"/>
    </location>
</feature>
<dbReference type="InterPro" id="IPR028170">
    <property type="entry name" value="KASH5"/>
</dbReference>
<accession>A0ABM1KJX0</accession>
<organism evidence="4 5">
    <name type="scientific">Gekko japonicus</name>
    <name type="common">Schlegel's Japanese gecko</name>
    <dbReference type="NCBI Taxonomy" id="146911"/>
    <lineage>
        <taxon>Eukaryota</taxon>
        <taxon>Metazoa</taxon>
        <taxon>Chordata</taxon>
        <taxon>Craniata</taxon>
        <taxon>Vertebrata</taxon>
        <taxon>Euteleostomi</taxon>
        <taxon>Lepidosauria</taxon>
        <taxon>Squamata</taxon>
        <taxon>Bifurcata</taxon>
        <taxon>Gekkota</taxon>
        <taxon>Gekkonidae</taxon>
        <taxon>Gekkoninae</taxon>
        <taxon>Gekko</taxon>
    </lineage>
</organism>
<keyword evidence="1" id="KW-0175">Coiled coil</keyword>
<evidence type="ECO:0000259" key="3">
    <source>
        <dbReference type="Pfam" id="PF14662"/>
    </source>
</evidence>
<gene>
    <name evidence="5" type="primary">CCDC155</name>
</gene>